<keyword evidence="3" id="KW-0274">FAD</keyword>
<dbReference type="InterPro" id="IPR027477">
    <property type="entry name" value="Succ_DH/fumarate_Rdtase_cat_sf"/>
</dbReference>
<gene>
    <name evidence="6" type="ORF">SAMN06296008_102161</name>
</gene>
<dbReference type="Proteomes" id="UP000192708">
    <property type="component" value="Unassembled WGS sequence"/>
</dbReference>
<comment type="cofactor">
    <cofactor evidence="1">
        <name>FAD</name>
        <dbReference type="ChEBI" id="CHEBI:57692"/>
    </cofactor>
</comment>
<protein>
    <submittedName>
        <fullName evidence="6">Tricarballylate dehydrogenase</fullName>
    </submittedName>
</protein>
<dbReference type="STRING" id="1938817.SAMN06296008_102161"/>
<proteinExistence type="predicted"/>
<accession>A0A1W1Y9X1</accession>
<evidence type="ECO:0000313" key="6">
    <source>
        <dbReference type="EMBL" id="SMC33030.1"/>
    </source>
</evidence>
<evidence type="ECO:0000256" key="1">
    <source>
        <dbReference type="ARBA" id="ARBA00001974"/>
    </source>
</evidence>
<dbReference type="Pfam" id="PF00890">
    <property type="entry name" value="FAD_binding_2"/>
    <property type="match status" value="1"/>
</dbReference>
<sequence length="496" mass="54568">MSENKYDVIVVGKGNAALCSALSARDTGARVLMIEAASRDEHGGNSRFAGGVMRFAYETVDDLKRVTDITDKEIAETDFGTNTTDEYFDDLFRLTQFRTDPELSEILVRQSLETMVWLRSKGVRFVPNFGRQSALIDGKRKFFGRLPIEVSGGGAGLVDFLDKAAEQEQIDIVYNTRVNSLIFDGIKVTGVRAQSGDQLIEYHAKSVVLACGGFEANPEMRTRYLGPGWELAKVRGTRFNQGDGLKMALDIGAAPYGNWSGCHATGWDRNAPEYGDVNVGDKFQKHSYIFGLLINAEGRRFVDEGADFHSFTYAKYGGEVLKQTGQFAWQVFDSKVKDILRNEYRIKFVTKVTANTLEELAEKLEGVNSKEFLNTVNAYNANVNHEVKFNHTVLDGKGTENIYPPKTNWAQALDTAPYEAYQTTCGITFTFGGLRTVADTGQVLNVNFKPIEGLYCAGEMVGGIFYFNYPSGTGLVSGSIFGRIAGTSAGTAAQAN</sequence>
<dbReference type="NCBIfam" id="NF006130">
    <property type="entry name" value="PRK08274.1"/>
    <property type="match status" value="1"/>
</dbReference>
<dbReference type="RefSeq" id="WP_084282471.1">
    <property type="nucleotide sequence ID" value="NZ_FWXJ01000002.1"/>
</dbReference>
<keyword evidence="7" id="KW-1185">Reference proteome</keyword>
<keyword evidence="2" id="KW-0285">Flavoprotein</keyword>
<dbReference type="OrthoDB" id="9813348at2"/>
<dbReference type="InterPro" id="IPR050315">
    <property type="entry name" value="FAD-oxidoreductase_2"/>
</dbReference>
<dbReference type="PANTHER" id="PTHR43400">
    <property type="entry name" value="FUMARATE REDUCTASE"/>
    <property type="match status" value="1"/>
</dbReference>
<evidence type="ECO:0000256" key="2">
    <source>
        <dbReference type="ARBA" id="ARBA00022630"/>
    </source>
</evidence>
<dbReference type="EMBL" id="FWXJ01000002">
    <property type="protein sequence ID" value="SMC33030.1"/>
    <property type="molecule type" value="Genomic_DNA"/>
</dbReference>
<dbReference type="Gene3D" id="3.50.50.60">
    <property type="entry name" value="FAD/NAD(P)-binding domain"/>
    <property type="match status" value="1"/>
</dbReference>
<name>A0A1W1Y9X1_9BURK</name>
<dbReference type="SUPFAM" id="SSF51905">
    <property type="entry name" value="FAD/NAD(P)-binding domain"/>
    <property type="match status" value="1"/>
</dbReference>
<evidence type="ECO:0000259" key="5">
    <source>
        <dbReference type="Pfam" id="PF00890"/>
    </source>
</evidence>
<dbReference type="PANTHER" id="PTHR43400:SF7">
    <property type="entry name" value="FAD-DEPENDENT OXIDOREDUCTASE 2 FAD BINDING DOMAIN-CONTAINING PROTEIN"/>
    <property type="match status" value="1"/>
</dbReference>
<evidence type="ECO:0000256" key="4">
    <source>
        <dbReference type="ARBA" id="ARBA00023002"/>
    </source>
</evidence>
<evidence type="ECO:0000313" key="7">
    <source>
        <dbReference type="Proteomes" id="UP000192708"/>
    </source>
</evidence>
<dbReference type="SUPFAM" id="SSF56425">
    <property type="entry name" value="Succinate dehydrogenase/fumarate reductase flavoprotein, catalytic domain"/>
    <property type="match status" value="1"/>
</dbReference>
<evidence type="ECO:0000256" key="3">
    <source>
        <dbReference type="ARBA" id="ARBA00022827"/>
    </source>
</evidence>
<keyword evidence="4" id="KW-0560">Oxidoreductase</keyword>
<organism evidence="6 7">
    <name type="scientific">Polynucleobacter kasalickyi</name>
    <dbReference type="NCBI Taxonomy" id="1938817"/>
    <lineage>
        <taxon>Bacteria</taxon>
        <taxon>Pseudomonadati</taxon>
        <taxon>Pseudomonadota</taxon>
        <taxon>Betaproteobacteria</taxon>
        <taxon>Burkholderiales</taxon>
        <taxon>Burkholderiaceae</taxon>
        <taxon>Polynucleobacter</taxon>
    </lineage>
</organism>
<dbReference type="InterPro" id="IPR003953">
    <property type="entry name" value="FAD-dep_OxRdtase_2_FAD-bd"/>
</dbReference>
<dbReference type="Gene3D" id="3.90.700.10">
    <property type="entry name" value="Succinate dehydrogenase/fumarate reductase flavoprotein, catalytic domain"/>
    <property type="match status" value="1"/>
</dbReference>
<reference evidence="6 7" key="1">
    <citation type="submission" date="2017-04" db="EMBL/GenBank/DDBJ databases">
        <authorList>
            <person name="Afonso C.L."/>
            <person name="Miller P.J."/>
            <person name="Scott M.A."/>
            <person name="Spackman E."/>
            <person name="Goraichik I."/>
            <person name="Dimitrov K.M."/>
            <person name="Suarez D.L."/>
            <person name="Swayne D.E."/>
        </authorList>
    </citation>
    <scope>NUCLEOTIDE SEQUENCE [LARGE SCALE GENOMIC DNA]</scope>
    <source>
        <strain evidence="6 7">VK13</strain>
    </source>
</reference>
<dbReference type="AlphaFoldDB" id="A0A1W1Y9X1"/>
<dbReference type="InterPro" id="IPR036188">
    <property type="entry name" value="FAD/NAD-bd_sf"/>
</dbReference>
<dbReference type="GO" id="GO:0016491">
    <property type="term" value="F:oxidoreductase activity"/>
    <property type="evidence" value="ECO:0007669"/>
    <property type="project" value="UniProtKB-KW"/>
</dbReference>
<feature type="domain" description="FAD-dependent oxidoreductase 2 FAD-binding" evidence="5">
    <location>
        <begin position="7"/>
        <end position="472"/>
    </location>
</feature>